<dbReference type="Gene3D" id="3.40.50.2300">
    <property type="match status" value="2"/>
</dbReference>
<dbReference type="Proteomes" id="UP000199073">
    <property type="component" value="Unassembled WGS sequence"/>
</dbReference>
<proteinExistence type="inferred from homology"/>
<evidence type="ECO:0000313" key="6">
    <source>
        <dbReference type="Proteomes" id="UP000199073"/>
    </source>
</evidence>
<sequence>MKKVVFVLFFLAACTHLAIAEPVKIGMITTLSTKAGYLGEDTRDGFKLAIAQEGGKLGGIPVELMVEDDGRKPDKGKQIAERYIKKDKVRILTGIVFSNVAMAVVPKVVRQDVVYLSTNAAPSKLAGKGCSPNYFSVSYQNDNLDEVVGQYVSETGHKSVYLLAPNYPAGKDHLAGFKRYFTGDIVAEVYTKLGQADYAAEIAAIRAAKPESVFFFLPGGMGINFLKQYSQAGLGREIPVYGPAFSFDERILNAVGPAAVGVKNGSQWTHDLDNEANRQFVKAYVEAYGRMPTLYAGQGYDTARLIGSALKAVSGNLDNLDAFKAALKKADFASVRGNFRFGTNQHPVQDVYIREVVKTDTGYTNKTVKKVFADHVDAYASQCKM</sequence>
<dbReference type="InterPro" id="IPR028081">
    <property type="entry name" value="Leu-bd"/>
</dbReference>
<organism evidence="5 6">
    <name type="scientific">Desulforhopalus singaporensis</name>
    <dbReference type="NCBI Taxonomy" id="91360"/>
    <lineage>
        <taxon>Bacteria</taxon>
        <taxon>Pseudomonadati</taxon>
        <taxon>Thermodesulfobacteriota</taxon>
        <taxon>Desulfobulbia</taxon>
        <taxon>Desulfobulbales</taxon>
        <taxon>Desulfocapsaceae</taxon>
        <taxon>Desulforhopalus</taxon>
    </lineage>
</organism>
<evidence type="ECO:0000313" key="5">
    <source>
        <dbReference type="EMBL" id="SDP38988.1"/>
    </source>
</evidence>
<evidence type="ECO:0000256" key="2">
    <source>
        <dbReference type="ARBA" id="ARBA00022729"/>
    </source>
</evidence>
<dbReference type="Pfam" id="PF13458">
    <property type="entry name" value="Peripla_BP_6"/>
    <property type="match status" value="1"/>
</dbReference>
<accession>A0A1H0SCP1</accession>
<evidence type="ECO:0000256" key="3">
    <source>
        <dbReference type="SAM" id="SignalP"/>
    </source>
</evidence>
<dbReference type="CDD" id="cd06359">
    <property type="entry name" value="PBP1_Nba-like"/>
    <property type="match status" value="1"/>
</dbReference>
<keyword evidence="2 3" id="KW-0732">Signal</keyword>
<gene>
    <name evidence="5" type="ORF">SAMN05660330_02601</name>
</gene>
<evidence type="ECO:0000256" key="1">
    <source>
        <dbReference type="ARBA" id="ARBA00010062"/>
    </source>
</evidence>
<dbReference type="PANTHER" id="PTHR30483">
    <property type="entry name" value="LEUCINE-SPECIFIC-BINDING PROTEIN"/>
    <property type="match status" value="1"/>
</dbReference>
<dbReference type="OrthoDB" id="435355at2"/>
<dbReference type="InterPro" id="IPR028082">
    <property type="entry name" value="Peripla_BP_I"/>
</dbReference>
<name>A0A1H0SCP1_9BACT</name>
<reference evidence="5 6" key="1">
    <citation type="submission" date="2016-10" db="EMBL/GenBank/DDBJ databases">
        <authorList>
            <person name="de Groot N.N."/>
        </authorList>
    </citation>
    <scope>NUCLEOTIDE SEQUENCE [LARGE SCALE GENOMIC DNA]</scope>
    <source>
        <strain evidence="5 6">DSM 12130</strain>
    </source>
</reference>
<protein>
    <submittedName>
        <fullName evidence="5">Amino acid/amide ABC transporter substrate-binding protein, HAAT family</fullName>
    </submittedName>
</protein>
<dbReference type="PANTHER" id="PTHR30483:SF6">
    <property type="entry name" value="PERIPLASMIC BINDING PROTEIN OF ABC TRANSPORTER FOR NATURAL AMINO ACIDS"/>
    <property type="match status" value="1"/>
</dbReference>
<comment type="similarity">
    <text evidence="1">Belongs to the leucine-binding protein family.</text>
</comment>
<dbReference type="AlphaFoldDB" id="A0A1H0SCP1"/>
<dbReference type="STRING" id="91360.SAMN05660330_02601"/>
<keyword evidence="6" id="KW-1185">Reference proteome</keyword>
<feature type="domain" description="Leucine-binding protein" evidence="4">
    <location>
        <begin position="22"/>
        <end position="358"/>
    </location>
</feature>
<dbReference type="InterPro" id="IPR051010">
    <property type="entry name" value="BCAA_transport"/>
</dbReference>
<feature type="signal peptide" evidence="3">
    <location>
        <begin position="1"/>
        <end position="20"/>
    </location>
</feature>
<dbReference type="EMBL" id="FNJI01000018">
    <property type="protein sequence ID" value="SDP38988.1"/>
    <property type="molecule type" value="Genomic_DNA"/>
</dbReference>
<dbReference type="RefSeq" id="WP_092223502.1">
    <property type="nucleotide sequence ID" value="NZ_FNJI01000018.1"/>
</dbReference>
<evidence type="ECO:0000259" key="4">
    <source>
        <dbReference type="Pfam" id="PF13458"/>
    </source>
</evidence>
<feature type="chain" id="PRO_5011569662" evidence="3">
    <location>
        <begin position="21"/>
        <end position="385"/>
    </location>
</feature>
<dbReference type="SUPFAM" id="SSF53822">
    <property type="entry name" value="Periplasmic binding protein-like I"/>
    <property type="match status" value="1"/>
</dbReference>